<dbReference type="SMART" id="SM00185">
    <property type="entry name" value="ARM"/>
    <property type="match status" value="5"/>
</dbReference>
<comment type="caution">
    <text evidence="4">The sequence shown here is derived from an EMBL/GenBank/DDBJ whole genome shotgun (WGS) entry which is preliminary data.</text>
</comment>
<gene>
    <name evidence="4" type="ORF">E2562_017864</name>
</gene>
<evidence type="ECO:0000313" key="5">
    <source>
        <dbReference type="Proteomes" id="UP000479710"/>
    </source>
</evidence>
<keyword evidence="5" id="KW-1185">Reference proteome</keyword>
<feature type="region of interest" description="Disordered" evidence="2">
    <location>
        <begin position="28"/>
        <end position="55"/>
    </location>
</feature>
<dbReference type="Proteomes" id="UP000479710">
    <property type="component" value="Unassembled WGS sequence"/>
</dbReference>
<dbReference type="PANTHER" id="PTHR46043:SF2">
    <property type="entry name" value="ARM REPEAT SUPERFAMILY PROTEIN"/>
    <property type="match status" value="1"/>
</dbReference>
<feature type="compositionally biased region" description="Pro residues" evidence="2">
    <location>
        <begin position="28"/>
        <end position="52"/>
    </location>
</feature>
<dbReference type="SUPFAM" id="SSF48371">
    <property type="entry name" value="ARM repeat"/>
    <property type="match status" value="1"/>
</dbReference>
<evidence type="ECO:0000256" key="1">
    <source>
        <dbReference type="PROSITE-ProRule" id="PRU00259"/>
    </source>
</evidence>
<reference evidence="4 5" key="1">
    <citation type="submission" date="2019-11" db="EMBL/GenBank/DDBJ databases">
        <title>Whole genome sequence of Oryza granulata.</title>
        <authorList>
            <person name="Li W."/>
        </authorList>
    </citation>
    <scope>NUCLEOTIDE SEQUENCE [LARGE SCALE GENOMIC DNA]</scope>
    <source>
        <strain evidence="5">cv. Menghai</strain>
        <tissue evidence="4">Leaf</tissue>
    </source>
</reference>
<dbReference type="InterPro" id="IPR000225">
    <property type="entry name" value="Armadillo"/>
</dbReference>
<dbReference type="OrthoDB" id="7537227at2759"/>
<dbReference type="PANTHER" id="PTHR46043">
    <property type="entry name" value="ARM REPEAT SUPERFAMILY PROTEIN"/>
    <property type="match status" value="1"/>
</dbReference>
<evidence type="ECO:0000256" key="2">
    <source>
        <dbReference type="SAM" id="MobiDB-lite"/>
    </source>
</evidence>
<protein>
    <recommendedName>
        <fullName evidence="3">DUF7032 domain-containing protein</fullName>
    </recommendedName>
</protein>
<accession>A0A6G1DY65</accession>
<dbReference type="AlphaFoldDB" id="A0A6G1DY65"/>
<organism evidence="4 5">
    <name type="scientific">Oryza meyeriana var. granulata</name>
    <dbReference type="NCBI Taxonomy" id="110450"/>
    <lineage>
        <taxon>Eukaryota</taxon>
        <taxon>Viridiplantae</taxon>
        <taxon>Streptophyta</taxon>
        <taxon>Embryophyta</taxon>
        <taxon>Tracheophyta</taxon>
        <taxon>Spermatophyta</taxon>
        <taxon>Magnoliopsida</taxon>
        <taxon>Liliopsida</taxon>
        <taxon>Poales</taxon>
        <taxon>Poaceae</taxon>
        <taxon>BOP clade</taxon>
        <taxon>Oryzoideae</taxon>
        <taxon>Oryzeae</taxon>
        <taxon>Oryzinae</taxon>
        <taxon>Oryza</taxon>
        <taxon>Oryza meyeriana</taxon>
    </lineage>
</organism>
<dbReference type="EMBL" id="SPHZ02000005">
    <property type="protein sequence ID" value="KAF0917417.1"/>
    <property type="molecule type" value="Genomic_DNA"/>
</dbReference>
<feature type="repeat" description="ARM" evidence="1">
    <location>
        <begin position="326"/>
        <end position="370"/>
    </location>
</feature>
<feature type="domain" description="DUF7032" evidence="3">
    <location>
        <begin position="62"/>
        <end position="168"/>
    </location>
</feature>
<dbReference type="InterPro" id="IPR016024">
    <property type="entry name" value="ARM-type_fold"/>
</dbReference>
<dbReference type="Pfam" id="PF00514">
    <property type="entry name" value="Arm"/>
    <property type="match status" value="1"/>
</dbReference>
<evidence type="ECO:0000313" key="4">
    <source>
        <dbReference type="EMBL" id="KAF0917417.1"/>
    </source>
</evidence>
<name>A0A6G1DY65_9ORYZ</name>
<evidence type="ECO:0000259" key="3">
    <source>
        <dbReference type="Pfam" id="PF23005"/>
    </source>
</evidence>
<proteinExistence type="predicted"/>
<dbReference type="Pfam" id="PF23005">
    <property type="entry name" value="DUF7032"/>
    <property type="match status" value="1"/>
</dbReference>
<dbReference type="InterPro" id="IPR054296">
    <property type="entry name" value="DUF7032"/>
</dbReference>
<dbReference type="InterPro" id="IPR011989">
    <property type="entry name" value="ARM-like"/>
</dbReference>
<dbReference type="Gene3D" id="1.25.10.10">
    <property type="entry name" value="Leucine-rich Repeat Variant"/>
    <property type="match status" value="2"/>
</dbReference>
<dbReference type="PROSITE" id="PS50176">
    <property type="entry name" value="ARM_REPEAT"/>
    <property type="match status" value="1"/>
</dbReference>
<sequence>MSVRSPTPLPCDALPPAPLLFPSLSPPLLPLRHSPPPPPMTSPPPHSPPPPAASDALGQILQALLPALLLAAESVKALHARWRALHGTLLALQTSLAAAPASAVSHPLFADLVASLLPALRSLHALSARCQDPALPGGRLRLQSDLDIASSSLSLLLHDLSLLLRSGILSVDSSASSPNAIVLQVPAPAASRADKSLFIRDAFARLQIGGLDLKLKALASLLELLANDVAAESAQIVASDGDVAALLRLLDASSHSALRDHAAAAVAHLATACAASRKVAFDEGGLGPLLRVLDSGSAPATRERAVAAIEAITADVGSAWAVAAYGGVPILINACRPGSGSPVVQALAVAALKNVASIEDVRSALVEEGGLPVLVDLLASGSSDTQKSAALCIWSLASFGDHETQYKIVQAGALLPLLQVLHTASGLDLHDAVLRAIHALAVVPAAARTLCLSPLFFAQLTDLMCRGGSILLQQMAADMVAELAPGVSDDTKRCMAPCICTLVKMMETAKPATVQESAGRALLALMTLKSNRKELIRDEKSVTRLLHMLDPRNEEIDKKYPVSVVLALAMGGGNGTRRRLGDAGVCQHLQKLAEAEVPGSKKALQRISGNRLKSLLSRGWNS</sequence>